<feature type="transmembrane region" description="Helical" evidence="1">
    <location>
        <begin position="49"/>
        <end position="73"/>
    </location>
</feature>
<evidence type="ECO:0000256" key="1">
    <source>
        <dbReference type="SAM" id="Phobius"/>
    </source>
</evidence>
<keyword evidence="1" id="KW-0812">Transmembrane</keyword>
<dbReference type="RefSeq" id="WP_194673919.1">
    <property type="nucleotide sequence ID" value="NZ_JADKRP010000001.1"/>
</dbReference>
<feature type="transmembrane region" description="Helical" evidence="1">
    <location>
        <begin position="7"/>
        <end position="29"/>
    </location>
</feature>
<gene>
    <name evidence="2" type="ORF">ITJ42_00115</name>
</gene>
<keyword evidence="1" id="KW-0472">Membrane</keyword>
<accession>A0A8I0S537</accession>
<keyword evidence="3" id="KW-1185">Reference proteome</keyword>
<proteinExistence type="predicted"/>
<sequence>MVLIRRNVVLVLGAALALIGAGVTVLYFFQPWRTCSYEDSAAGCAMLDADAAVMVVAMVATLLGVILFLVDVLRWCRGGVR</sequence>
<dbReference type="Proteomes" id="UP000634579">
    <property type="component" value="Unassembled WGS sequence"/>
</dbReference>
<keyword evidence="1" id="KW-1133">Transmembrane helix</keyword>
<evidence type="ECO:0000313" key="2">
    <source>
        <dbReference type="EMBL" id="MBF4629617.1"/>
    </source>
</evidence>
<name>A0A8I0S537_9MICO</name>
<dbReference type="EMBL" id="JADKRP010000001">
    <property type="protein sequence ID" value="MBF4629617.1"/>
    <property type="molecule type" value="Genomic_DNA"/>
</dbReference>
<organism evidence="2 3">
    <name type="scientific">Clavibacter phaseoli</name>
    <dbReference type="NCBI Taxonomy" id="1734031"/>
    <lineage>
        <taxon>Bacteria</taxon>
        <taxon>Bacillati</taxon>
        <taxon>Actinomycetota</taxon>
        <taxon>Actinomycetes</taxon>
        <taxon>Micrococcales</taxon>
        <taxon>Microbacteriaceae</taxon>
        <taxon>Clavibacter</taxon>
    </lineage>
</organism>
<protein>
    <submittedName>
        <fullName evidence="2">Uncharacterized protein</fullName>
    </submittedName>
</protein>
<evidence type="ECO:0000313" key="3">
    <source>
        <dbReference type="Proteomes" id="UP000634579"/>
    </source>
</evidence>
<reference evidence="2 3" key="1">
    <citation type="submission" date="2020-10" db="EMBL/GenBank/DDBJ databases">
        <title>Draft genome sequences of plant-associated actinobacteria.</title>
        <authorList>
            <person name="Tarlachkov S.V."/>
            <person name="Starodumova I.P."/>
            <person name="Dorofeeva L.V."/>
            <person name="Prisyazhnaya N.V."/>
            <person name="Roubtsova T.V."/>
            <person name="Chizhov V.N."/>
            <person name="Nadler S.A."/>
            <person name="Subbotin S.A."/>
            <person name="Evtushenko L.I."/>
        </authorList>
    </citation>
    <scope>NUCLEOTIDE SEQUENCE [LARGE SCALE GENOMIC DNA]</scope>
    <source>
        <strain evidence="2 3">VKM Ac-2886</strain>
    </source>
</reference>
<comment type="caution">
    <text evidence="2">The sequence shown here is derived from an EMBL/GenBank/DDBJ whole genome shotgun (WGS) entry which is preliminary data.</text>
</comment>
<dbReference type="AlphaFoldDB" id="A0A8I0S537"/>